<organism evidence="3 4">
    <name type="scientific">Olleya marilimosa</name>
    <dbReference type="NCBI Taxonomy" id="272164"/>
    <lineage>
        <taxon>Bacteria</taxon>
        <taxon>Pseudomonadati</taxon>
        <taxon>Bacteroidota</taxon>
        <taxon>Flavobacteriia</taxon>
        <taxon>Flavobacteriales</taxon>
        <taxon>Flavobacteriaceae</taxon>
    </lineage>
</organism>
<dbReference type="RefSeq" id="WP_191098586.1">
    <property type="nucleotide sequence ID" value="NZ_JACXXF010000001.1"/>
</dbReference>
<reference evidence="3 4" key="1">
    <citation type="submission" date="2020-09" db="EMBL/GenBank/DDBJ databases">
        <title>Bacillus nautilus sp. nov., Chryseoglobus crepusculi sp. nov, and Psychrobacter noctis sp. nov., isolated from deep-sea sponges from the equatorial Atlantic.</title>
        <authorList>
            <person name="Stennett H.L."/>
            <person name="Williams S.E."/>
        </authorList>
    </citation>
    <scope>NUCLEOTIDE SEQUENCE [LARGE SCALE GENOMIC DNA]</scope>
    <source>
        <strain evidence="3 4">28M-24</strain>
    </source>
</reference>
<evidence type="ECO:0000259" key="2">
    <source>
        <dbReference type="Pfam" id="PF02517"/>
    </source>
</evidence>
<dbReference type="EMBL" id="JACXXH010000001">
    <property type="protein sequence ID" value="MBD3861842.1"/>
    <property type="molecule type" value="Genomic_DNA"/>
</dbReference>
<proteinExistence type="predicted"/>
<keyword evidence="3" id="KW-0482">Metalloprotease</keyword>
<comment type="caution">
    <text evidence="3">The sequence shown here is derived from an EMBL/GenBank/DDBJ whole genome shotgun (WGS) entry which is preliminary data.</text>
</comment>
<accession>A0ABR8LNM8</accession>
<keyword evidence="4" id="KW-1185">Reference proteome</keyword>
<dbReference type="Proteomes" id="UP000627521">
    <property type="component" value="Unassembled WGS sequence"/>
</dbReference>
<keyword evidence="1" id="KW-0812">Transmembrane</keyword>
<feature type="transmembrane region" description="Helical" evidence="1">
    <location>
        <begin position="105"/>
        <end position="125"/>
    </location>
</feature>
<evidence type="ECO:0000313" key="3">
    <source>
        <dbReference type="EMBL" id="MBD3861842.1"/>
    </source>
</evidence>
<dbReference type="Pfam" id="PF02517">
    <property type="entry name" value="Rce1-like"/>
    <property type="match status" value="1"/>
</dbReference>
<protein>
    <submittedName>
        <fullName evidence="3">CPBP family intramembrane metalloprotease</fullName>
    </submittedName>
</protein>
<feature type="transmembrane region" description="Helical" evidence="1">
    <location>
        <begin position="159"/>
        <end position="180"/>
    </location>
</feature>
<feature type="transmembrane region" description="Helical" evidence="1">
    <location>
        <begin position="31"/>
        <end position="53"/>
    </location>
</feature>
<keyword evidence="3" id="KW-0378">Hydrolase</keyword>
<keyword evidence="3" id="KW-0645">Protease</keyword>
<feature type="transmembrane region" description="Helical" evidence="1">
    <location>
        <begin position="131"/>
        <end position="152"/>
    </location>
</feature>
<keyword evidence="1" id="KW-0472">Membrane</keyword>
<name>A0ABR8LNM8_9FLAO</name>
<feature type="transmembrane region" description="Helical" evidence="1">
    <location>
        <begin position="73"/>
        <end position="93"/>
    </location>
</feature>
<evidence type="ECO:0000256" key="1">
    <source>
        <dbReference type="SAM" id="Phobius"/>
    </source>
</evidence>
<feature type="domain" description="CAAX prenyl protease 2/Lysostaphin resistance protein A-like" evidence="2">
    <location>
        <begin position="75"/>
        <end position="170"/>
    </location>
</feature>
<sequence length="181" mass="20436">MIILFNSVFNYIKNPRLKPLKHITIKQKLELVLQGLPLCIMLGLGFGLLTIILETLGLYSSDSHAFNKLFEEQSKISIIFSAVILAPVIEELIFRGPMTLFNKKYFKIGFYALTIIFGYVHIFNFEITPEIILLSPLLIAPQLAVGSVFGYVRVRLGLVYSMLLHACYNGILVIPAILFIN</sequence>
<dbReference type="GO" id="GO:0008237">
    <property type="term" value="F:metallopeptidase activity"/>
    <property type="evidence" value="ECO:0007669"/>
    <property type="project" value="UniProtKB-KW"/>
</dbReference>
<gene>
    <name evidence="3" type="ORF">IEG06_00155</name>
</gene>
<dbReference type="InterPro" id="IPR003675">
    <property type="entry name" value="Rce1/LyrA-like_dom"/>
</dbReference>
<keyword evidence="1" id="KW-1133">Transmembrane helix</keyword>
<evidence type="ECO:0000313" key="4">
    <source>
        <dbReference type="Proteomes" id="UP000627521"/>
    </source>
</evidence>